<protein>
    <recommendedName>
        <fullName evidence="7">Long-chain-fatty-acid--CoA ligase</fullName>
    </recommendedName>
</protein>
<dbReference type="PROSITE" id="PS00455">
    <property type="entry name" value="AMP_BINDING"/>
    <property type="match status" value="1"/>
</dbReference>
<feature type="domain" description="AMP-dependent synthetase/ligase" evidence="3">
    <location>
        <begin position="49"/>
        <end position="412"/>
    </location>
</feature>
<dbReference type="Proteomes" id="UP001061958">
    <property type="component" value="Unassembled WGS sequence"/>
</dbReference>
<dbReference type="GO" id="GO:0016877">
    <property type="term" value="F:ligase activity, forming carbon-sulfur bonds"/>
    <property type="evidence" value="ECO:0007669"/>
    <property type="project" value="UniProtKB-ARBA"/>
</dbReference>
<dbReference type="Pfam" id="PF00501">
    <property type="entry name" value="AMP-binding"/>
    <property type="match status" value="1"/>
</dbReference>
<evidence type="ECO:0000313" key="6">
    <source>
        <dbReference type="Proteomes" id="UP001061958"/>
    </source>
</evidence>
<evidence type="ECO:0000256" key="1">
    <source>
        <dbReference type="ARBA" id="ARBA00006432"/>
    </source>
</evidence>
<reference evidence="5" key="2">
    <citation type="submission" date="2022-01" db="EMBL/GenBank/DDBJ databases">
        <authorList>
            <person name="Hirooka S."/>
            <person name="Miyagishima S.Y."/>
        </authorList>
    </citation>
    <scope>NUCLEOTIDE SEQUENCE</scope>
    <source>
        <strain evidence="5">NBRC 102759</strain>
    </source>
</reference>
<dbReference type="Pfam" id="PF13193">
    <property type="entry name" value="AMP-binding_C"/>
    <property type="match status" value="1"/>
</dbReference>
<dbReference type="OrthoDB" id="333at2759"/>
<dbReference type="InterPro" id="IPR000873">
    <property type="entry name" value="AMP-dep_synth/lig_dom"/>
</dbReference>
<evidence type="ECO:0008006" key="7">
    <source>
        <dbReference type="Google" id="ProtNLM"/>
    </source>
</evidence>
<feature type="domain" description="AMP-binding enzyme C-terminal" evidence="4">
    <location>
        <begin position="462"/>
        <end position="537"/>
    </location>
</feature>
<reference evidence="5" key="1">
    <citation type="journal article" date="2022" name="Proc. Natl. Acad. Sci. U.S.A.">
        <title>Life cycle and functional genomics of the unicellular red alga Galdieria for elucidating algal and plant evolution and industrial use.</title>
        <authorList>
            <person name="Hirooka S."/>
            <person name="Itabashi T."/>
            <person name="Ichinose T.M."/>
            <person name="Onuma R."/>
            <person name="Fujiwara T."/>
            <person name="Yamashita S."/>
            <person name="Jong L.W."/>
            <person name="Tomita R."/>
            <person name="Iwane A.H."/>
            <person name="Miyagishima S.Y."/>
        </authorList>
    </citation>
    <scope>NUCLEOTIDE SEQUENCE</scope>
    <source>
        <strain evidence="5">NBRC 102759</strain>
    </source>
</reference>
<accession>A0A9C7PWA4</accession>
<dbReference type="FunFam" id="3.30.300.30:FF:000008">
    <property type="entry name" value="2,3-dihydroxybenzoate-AMP ligase"/>
    <property type="match status" value="1"/>
</dbReference>
<dbReference type="InterPro" id="IPR020845">
    <property type="entry name" value="AMP-binding_CS"/>
</dbReference>
<dbReference type="Gene3D" id="3.40.50.12780">
    <property type="entry name" value="N-terminal domain of ligase-like"/>
    <property type="match status" value="1"/>
</dbReference>
<dbReference type="PANTHER" id="PTHR43767">
    <property type="entry name" value="LONG-CHAIN-FATTY-ACID--COA LIGASE"/>
    <property type="match status" value="1"/>
</dbReference>
<dbReference type="InterPro" id="IPR042099">
    <property type="entry name" value="ANL_N_sf"/>
</dbReference>
<dbReference type="InterPro" id="IPR025110">
    <property type="entry name" value="AMP-bd_C"/>
</dbReference>
<keyword evidence="2" id="KW-0436">Ligase</keyword>
<comment type="caution">
    <text evidence="5">The sequence shown here is derived from an EMBL/GenBank/DDBJ whole genome shotgun (WGS) entry which is preliminary data.</text>
</comment>
<name>A0A9C7PWA4_9RHOD</name>
<evidence type="ECO:0000259" key="3">
    <source>
        <dbReference type="Pfam" id="PF00501"/>
    </source>
</evidence>
<dbReference type="CDD" id="cd05936">
    <property type="entry name" value="FC-FACS_FadD_like"/>
    <property type="match status" value="1"/>
</dbReference>
<evidence type="ECO:0000313" key="5">
    <source>
        <dbReference type="EMBL" id="GJQ11550.1"/>
    </source>
</evidence>
<proteinExistence type="inferred from homology"/>
<evidence type="ECO:0000256" key="2">
    <source>
        <dbReference type="ARBA" id="ARBA00022598"/>
    </source>
</evidence>
<organism evidence="5 6">
    <name type="scientific">Galdieria partita</name>
    <dbReference type="NCBI Taxonomy" id="83374"/>
    <lineage>
        <taxon>Eukaryota</taxon>
        <taxon>Rhodophyta</taxon>
        <taxon>Bangiophyceae</taxon>
        <taxon>Galdieriales</taxon>
        <taxon>Galdieriaceae</taxon>
        <taxon>Galdieria</taxon>
    </lineage>
</organism>
<dbReference type="Gene3D" id="3.30.300.30">
    <property type="match status" value="1"/>
</dbReference>
<sequence length="554" mass="61094">METTPCRMFPFIRSKTAQSKNTELTVNGSSSSSALYKSNFNLGTILCAAAQDSPQKTAIVYDDKIFLSYKDLDVAARKFASLLMTGNYAKGAVPCRPEDRVAILLPNIPQFCIAYYGALYAGCIVVPMNFLFTEREITGLVKDSEAKVLVALKAYGTEPTKAAKKLGIPILWADDESSCGMQALLSSANPLPALIPTSPDDTAVILYTSGTTGVPKGAMLSHMNLFLNATIVPNTIRPVEPDEETIVLAVLPLFHIFGQTCMQNTTFARMGKLVMLPRFEPGEVLRTIEKYNVSLFAGVPTMYIAMLRCPESDKYSLGSLKMAISGGAAIPVEILKEFEQRYGIAIMEGYGLSETSPTCCSNSVRQGRKPGSIGHPVWGVEMTILDEKDQPVPDGQPGEVCIRGHCVMKGYFKRPKETAEAMRNGWFHTGDVGIRDPDGSYRIVDRTKDMIIRGGLNVYPREVEEVLYMHPAVAEAAVVGIPSERLGEEIAAYICKKEGHEVSSEEITEHCKRYLAAYKYPRKIEFVKELPKGPSGKILKREIREWHKKMKSKL</sequence>
<dbReference type="EMBL" id="BQMJ01000025">
    <property type="protein sequence ID" value="GJQ11550.1"/>
    <property type="molecule type" value="Genomic_DNA"/>
</dbReference>
<dbReference type="AlphaFoldDB" id="A0A9C7PWA4"/>
<dbReference type="InterPro" id="IPR045851">
    <property type="entry name" value="AMP-bd_C_sf"/>
</dbReference>
<gene>
    <name evidence="5" type="ORF">GpartN1_g3341.t1</name>
</gene>
<comment type="similarity">
    <text evidence="1">Belongs to the ATP-dependent AMP-binding enzyme family.</text>
</comment>
<keyword evidence="6" id="KW-1185">Reference proteome</keyword>
<dbReference type="PANTHER" id="PTHR43767:SF12">
    <property type="entry name" value="AMP-DEPENDENT SYNTHETASE AND LIGASE"/>
    <property type="match status" value="1"/>
</dbReference>
<dbReference type="SUPFAM" id="SSF56801">
    <property type="entry name" value="Acetyl-CoA synthetase-like"/>
    <property type="match status" value="1"/>
</dbReference>
<evidence type="ECO:0000259" key="4">
    <source>
        <dbReference type="Pfam" id="PF13193"/>
    </source>
</evidence>
<dbReference type="InterPro" id="IPR050237">
    <property type="entry name" value="ATP-dep_AMP-bd_enzyme"/>
</dbReference>